<comment type="caution">
    <text evidence="3">The sequence shown here is derived from an EMBL/GenBank/DDBJ whole genome shotgun (WGS) entry which is preliminary data.</text>
</comment>
<feature type="transmembrane region" description="Helical" evidence="2">
    <location>
        <begin position="268"/>
        <end position="288"/>
    </location>
</feature>
<evidence type="ECO:0000256" key="2">
    <source>
        <dbReference type="SAM" id="Phobius"/>
    </source>
</evidence>
<feature type="transmembrane region" description="Helical" evidence="2">
    <location>
        <begin position="29"/>
        <end position="50"/>
    </location>
</feature>
<proteinExistence type="predicted"/>
<evidence type="ECO:0000313" key="3">
    <source>
        <dbReference type="EMBL" id="GAA4867728.1"/>
    </source>
</evidence>
<feature type="transmembrane region" description="Helical" evidence="2">
    <location>
        <begin position="203"/>
        <end position="223"/>
    </location>
</feature>
<keyword evidence="4" id="KW-1185">Reference proteome</keyword>
<gene>
    <name evidence="3" type="ORF">GCM10023203_15420</name>
</gene>
<dbReference type="Proteomes" id="UP001500457">
    <property type="component" value="Unassembled WGS sequence"/>
</dbReference>
<feature type="transmembrane region" description="Helical" evidence="2">
    <location>
        <begin position="300"/>
        <end position="317"/>
    </location>
</feature>
<protein>
    <recommendedName>
        <fullName evidence="5">Dolichyl-phosphate-mannose-protein mannosyltransferase</fullName>
    </recommendedName>
</protein>
<feature type="transmembrane region" description="Helical" evidence="2">
    <location>
        <begin position="168"/>
        <end position="196"/>
    </location>
</feature>
<feature type="transmembrane region" description="Helical" evidence="2">
    <location>
        <begin position="323"/>
        <end position="345"/>
    </location>
</feature>
<evidence type="ECO:0000313" key="4">
    <source>
        <dbReference type="Proteomes" id="UP001500457"/>
    </source>
</evidence>
<feature type="transmembrane region" description="Helical" evidence="2">
    <location>
        <begin position="357"/>
        <end position="378"/>
    </location>
</feature>
<evidence type="ECO:0000256" key="1">
    <source>
        <dbReference type="SAM" id="MobiDB-lite"/>
    </source>
</evidence>
<feature type="transmembrane region" description="Helical" evidence="2">
    <location>
        <begin position="132"/>
        <end position="162"/>
    </location>
</feature>
<reference evidence="4" key="1">
    <citation type="journal article" date="2019" name="Int. J. Syst. Evol. Microbiol.">
        <title>The Global Catalogue of Microorganisms (GCM) 10K type strain sequencing project: providing services to taxonomists for standard genome sequencing and annotation.</title>
        <authorList>
            <consortium name="The Broad Institute Genomics Platform"/>
            <consortium name="The Broad Institute Genome Sequencing Center for Infectious Disease"/>
            <person name="Wu L."/>
            <person name="Ma J."/>
        </authorList>
    </citation>
    <scope>NUCLEOTIDE SEQUENCE [LARGE SCALE GENOMIC DNA]</scope>
    <source>
        <strain evidence="4">JCM 17983</strain>
    </source>
</reference>
<evidence type="ECO:0008006" key="5">
    <source>
        <dbReference type="Google" id="ProtNLM"/>
    </source>
</evidence>
<dbReference type="EMBL" id="BAABHQ010000003">
    <property type="protein sequence ID" value="GAA4867728.1"/>
    <property type="molecule type" value="Genomic_DNA"/>
</dbReference>
<keyword evidence="2" id="KW-1133">Transmembrane helix</keyword>
<keyword evidence="2" id="KW-0472">Membrane</keyword>
<feature type="region of interest" description="Disordered" evidence="1">
    <location>
        <begin position="1"/>
        <end position="27"/>
    </location>
</feature>
<organism evidence="3 4">
    <name type="scientific">Actinomycetospora straminea</name>
    <dbReference type="NCBI Taxonomy" id="663607"/>
    <lineage>
        <taxon>Bacteria</taxon>
        <taxon>Bacillati</taxon>
        <taxon>Actinomycetota</taxon>
        <taxon>Actinomycetes</taxon>
        <taxon>Pseudonocardiales</taxon>
        <taxon>Pseudonocardiaceae</taxon>
        <taxon>Actinomycetospora</taxon>
    </lineage>
</organism>
<accession>A0ABP9E555</accession>
<dbReference type="RefSeq" id="WP_274233194.1">
    <property type="nucleotide sequence ID" value="NZ_BAABHQ010000003.1"/>
</dbReference>
<feature type="transmembrane region" description="Helical" evidence="2">
    <location>
        <begin position="102"/>
        <end position="120"/>
    </location>
</feature>
<name>A0ABP9E555_9PSEU</name>
<sequence length="510" mass="53022">MGSTAPTPEAGLAASDPPPRRRGPRPSDVLAAAYGAAMGALLSVVAGRALPDDAMITLSYARNLAERGEWALTPGVAANTATSPLNVWLEAGLVVVTGRPELSVGILLALTVGLLALCLHRQHGAPVCGAGVLLLVANPFLASATGLEVYLTALAIVALVWAASAGHFLVLGIVGGLAVLTRPDLAIVVLAVVVLAAARHRRVGGALLALALAGIVAAPWHVWSWLRFGSAVPDTLAVKADAGDSWGGYTYGNGIGHYLGYWPEPTRLVVAGLAVGLVAWLACLVQLVRHRHLGPRGWSGLAFGVAGGAHYAAMSALGGAPFFWYYTPAVVGAALATVVVADAALRPVRPLRSHTPVRIAAGALAGLAVVGIAGATLVQDAERGVPWSGFAPVRVNWATPAQYEAIAAALPPGSTVESPGEIGYLAFHCRCRVVDYFSDPGRMAPAIDRFRADHDGPIWRLNYLHRRPQAPVPAAYRLVYEAAPPDGPGQWPVTFPGDRVKRMRLEALAP</sequence>
<keyword evidence="2" id="KW-0812">Transmembrane</keyword>